<dbReference type="Ensembl" id="ENSCMIT00000035652.1">
    <property type="protein sequence ID" value="ENSCMIP00000035128.1"/>
    <property type="gene ID" value="ENSCMIG00000014889.1"/>
</dbReference>
<sequence>MNDCHFLGTGQEVPASGKCFLKVGGLEPNEKYIFAVVAYSETGKIIGNTIGETTKPILACHPLPILTTWAYLCQ</sequence>
<dbReference type="InParanoid" id="A0A4W3JAK6"/>
<dbReference type="STRING" id="7868.ENSCMIP00000035128"/>
<evidence type="ECO:0000313" key="1">
    <source>
        <dbReference type="Ensembl" id="ENSCMIP00000035128.1"/>
    </source>
</evidence>
<name>A0A4W3JAK6_CALMI</name>
<dbReference type="GO" id="GO:0060271">
    <property type="term" value="P:cilium assembly"/>
    <property type="evidence" value="ECO:0007669"/>
    <property type="project" value="TreeGrafter"/>
</dbReference>
<protein>
    <recommendedName>
        <fullName evidence="3">Fibronectin type-III domain-containing protein</fullName>
    </recommendedName>
</protein>
<reference evidence="2" key="3">
    <citation type="journal article" date="2014" name="Nature">
        <title>Elephant shark genome provides unique insights into gnathostome evolution.</title>
        <authorList>
            <consortium name="International Elephant Shark Genome Sequencing Consortium"/>
            <person name="Venkatesh B."/>
            <person name="Lee A.P."/>
            <person name="Ravi V."/>
            <person name="Maurya A.K."/>
            <person name="Lian M.M."/>
            <person name="Swann J.B."/>
            <person name="Ohta Y."/>
            <person name="Flajnik M.F."/>
            <person name="Sutoh Y."/>
            <person name="Kasahara M."/>
            <person name="Hoon S."/>
            <person name="Gangu V."/>
            <person name="Roy S.W."/>
            <person name="Irimia M."/>
            <person name="Korzh V."/>
            <person name="Kondrychyn I."/>
            <person name="Lim Z.W."/>
            <person name="Tay B.H."/>
            <person name="Tohari S."/>
            <person name="Kong K.W."/>
            <person name="Ho S."/>
            <person name="Lorente-Galdos B."/>
            <person name="Quilez J."/>
            <person name="Marques-Bonet T."/>
            <person name="Raney B.J."/>
            <person name="Ingham P.W."/>
            <person name="Tay A."/>
            <person name="Hillier L.W."/>
            <person name="Minx P."/>
            <person name="Boehm T."/>
            <person name="Wilson R.K."/>
            <person name="Brenner S."/>
            <person name="Warren W.C."/>
        </authorList>
    </citation>
    <scope>NUCLEOTIDE SEQUENCE [LARGE SCALE GENOMIC DNA]</scope>
</reference>
<dbReference type="Proteomes" id="UP000314986">
    <property type="component" value="Unassembled WGS sequence"/>
</dbReference>
<evidence type="ECO:0008006" key="3">
    <source>
        <dbReference type="Google" id="ProtNLM"/>
    </source>
</evidence>
<dbReference type="InterPro" id="IPR003961">
    <property type="entry name" value="FN3_dom"/>
</dbReference>
<reference evidence="2" key="2">
    <citation type="journal article" date="2007" name="PLoS Biol.">
        <title>Survey sequencing and comparative analysis of the elephant shark (Callorhinchus milii) genome.</title>
        <authorList>
            <person name="Venkatesh B."/>
            <person name="Kirkness E.F."/>
            <person name="Loh Y.H."/>
            <person name="Halpern A.L."/>
            <person name="Lee A.P."/>
            <person name="Johnson J."/>
            <person name="Dandona N."/>
            <person name="Viswanathan L.D."/>
            <person name="Tay A."/>
            <person name="Venter J.C."/>
            <person name="Strausberg R.L."/>
            <person name="Brenner S."/>
        </authorList>
    </citation>
    <scope>NUCLEOTIDE SEQUENCE [LARGE SCALE GENOMIC DNA]</scope>
</reference>
<dbReference type="PANTHER" id="PTHR33487">
    <property type="entry name" value="CILIA- AND FLAGELLA-ASSOCIATED PROTEIN 54"/>
    <property type="match status" value="1"/>
</dbReference>
<dbReference type="PANTHER" id="PTHR33487:SF1">
    <property type="entry name" value="CILIA- AND FLAGELLA-ASSOCIATED PROTEIN 54"/>
    <property type="match status" value="1"/>
</dbReference>
<proteinExistence type="predicted"/>
<accession>A0A4W3JAK6</accession>
<reference evidence="2" key="1">
    <citation type="journal article" date="2006" name="Science">
        <title>Ancient noncoding elements conserved in the human genome.</title>
        <authorList>
            <person name="Venkatesh B."/>
            <person name="Kirkness E.F."/>
            <person name="Loh Y.H."/>
            <person name="Halpern A.L."/>
            <person name="Lee A.P."/>
            <person name="Johnson J."/>
            <person name="Dandona N."/>
            <person name="Viswanathan L.D."/>
            <person name="Tay A."/>
            <person name="Venter J.C."/>
            <person name="Strausberg R.L."/>
            <person name="Brenner S."/>
        </authorList>
    </citation>
    <scope>NUCLEOTIDE SEQUENCE [LARGE SCALE GENOMIC DNA]</scope>
</reference>
<dbReference type="CDD" id="cd00063">
    <property type="entry name" value="FN3"/>
    <property type="match status" value="1"/>
</dbReference>
<reference evidence="1" key="4">
    <citation type="submission" date="2025-08" db="UniProtKB">
        <authorList>
            <consortium name="Ensembl"/>
        </authorList>
    </citation>
    <scope>IDENTIFICATION</scope>
</reference>
<evidence type="ECO:0000313" key="2">
    <source>
        <dbReference type="Proteomes" id="UP000314986"/>
    </source>
</evidence>
<dbReference type="AlphaFoldDB" id="A0A4W3JAK6"/>
<keyword evidence="2" id="KW-1185">Reference proteome</keyword>
<reference evidence="1" key="5">
    <citation type="submission" date="2025-09" db="UniProtKB">
        <authorList>
            <consortium name="Ensembl"/>
        </authorList>
    </citation>
    <scope>IDENTIFICATION</scope>
</reference>
<organism evidence="1 2">
    <name type="scientific">Callorhinchus milii</name>
    <name type="common">Ghost shark</name>
    <dbReference type="NCBI Taxonomy" id="7868"/>
    <lineage>
        <taxon>Eukaryota</taxon>
        <taxon>Metazoa</taxon>
        <taxon>Chordata</taxon>
        <taxon>Craniata</taxon>
        <taxon>Vertebrata</taxon>
        <taxon>Chondrichthyes</taxon>
        <taxon>Holocephali</taxon>
        <taxon>Chimaeriformes</taxon>
        <taxon>Callorhinchidae</taxon>
        <taxon>Callorhinchus</taxon>
    </lineage>
</organism>